<dbReference type="InterPro" id="IPR029068">
    <property type="entry name" value="Glyas_Bleomycin-R_OHBP_Dase"/>
</dbReference>
<dbReference type="PANTHER" id="PTHR33993:SF14">
    <property type="entry name" value="GB|AAF24581.1"/>
    <property type="match status" value="1"/>
</dbReference>
<proteinExistence type="predicted"/>
<sequence length="274" mass="30008">MRFGTPCWIDLATTDPKASRDFYGGLFGWQYRANPTGDYLTALADDVPAAGLYRVPDAPQTPAWTLYLAVSDTRTTADRIVRLGGQVRMPPQEFDGQGSLMVASDPTGATIGFWQTSAPWPFATGTKGEFGWAELNTWDGDTADKFFVDLFGYQLEQIGDGEEFDYTTWTLPGDSEPVAGRMRFGADFPHSTQPHWMIYFEVDPALGTDEATVSAVRLGGRLLSEPADSPFGRLSVVEDPCGAAFTLIDTSNRSTPHQPSEDELGAAYEDPYDD</sequence>
<feature type="region of interest" description="Disordered" evidence="1">
    <location>
        <begin position="248"/>
        <end position="274"/>
    </location>
</feature>
<dbReference type="Pfam" id="PF18029">
    <property type="entry name" value="Glyoxalase_6"/>
    <property type="match status" value="1"/>
</dbReference>
<dbReference type="Proteomes" id="UP000063699">
    <property type="component" value="Chromosome"/>
</dbReference>
<evidence type="ECO:0000256" key="1">
    <source>
        <dbReference type="SAM" id="MobiDB-lite"/>
    </source>
</evidence>
<feature type="compositionally biased region" description="Polar residues" evidence="1">
    <location>
        <begin position="248"/>
        <end position="258"/>
    </location>
</feature>
<accession>A0A0N9I9E1</accession>
<dbReference type="InterPro" id="IPR041581">
    <property type="entry name" value="Glyoxalase_6"/>
</dbReference>
<evidence type="ECO:0000259" key="2">
    <source>
        <dbReference type="PROSITE" id="PS51819"/>
    </source>
</evidence>
<dbReference type="STRING" id="860235.AOZ06_44625"/>
<keyword evidence="4" id="KW-1185">Reference proteome</keyword>
<dbReference type="InterPro" id="IPR052164">
    <property type="entry name" value="Anthracycline_SecMetBiosynth"/>
</dbReference>
<dbReference type="Gene3D" id="3.10.180.10">
    <property type="entry name" value="2,3-Dihydroxybiphenyl 1,2-Dioxygenase, domain 1"/>
    <property type="match status" value="2"/>
</dbReference>
<dbReference type="EMBL" id="CP012752">
    <property type="protein sequence ID" value="ALG13009.1"/>
    <property type="molecule type" value="Genomic_DNA"/>
</dbReference>
<dbReference type="CDD" id="cd07247">
    <property type="entry name" value="SgaA_N_like"/>
    <property type="match status" value="2"/>
</dbReference>
<dbReference type="InterPro" id="IPR037523">
    <property type="entry name" value="VOC_core"/>
</dbReference>
<name>A0A0N9I9E1_9PSEU</name>
<feature type="domain" description="VOC" evidence="2">
    <location>
        <begin position="5"/>
        <end position="116"/>
    </location>
</feature>
<evidence type="ECO:0000313" key="4">
    <source>
        <dbReference type="Proteomes" id="UP000063699"/>
    </source>
</evidence>
<protein>
    <recommendedName>
        <fullName evidence="2">VOC domain-containing protein</fullName>
    </recommendedName>
</protein>
<dbReference type="KEGG" id="kphy:AOZ06_44625"/>
<dbReference type="SUPFAM" id="SSF54593">
    <property type="entry name" value="Glyoxalase/Bleomycin resistance protein/Dihydroxybiphenyl dioxygenase"/>
    <property type="match status" value="2"/>
</dbReference>
<reference evidence="3 4" key="1">
    <citation type="submission" date="2015-07" db="EMBL/GenBank/DDBJ databases">
        <title>Genome sequencing of Kibdelosporangium phytohabitans.</title>
        <authorList>
            <person name="Qin S."/>
            <person name="Xing K."/>
        </authorList>
    </citation>
    <scope>NUCLEOTIDE SEQUENCE [LARGE SCALE GENOMIC DNA]</scope>
    <source>
        <strain evidence="3 4">KLBMP1111</strain>
    </source>
</reference>
<evidence type="ECO:0000313" key="3">
    <source>
        <dbReference type="EMBL" id="ALG13009.1"/>
    </source>
</evidence>
<dbReference type="RefSeq" id="WP_054294900.1">
    <property type="nucleotide sequence ID" value="NZ_CP012752.1"/>
</dbReference>
<gene>
    <name evidence="3" type="ORF">AOZ06_44625</name>
</gene>
<dbReference type="AlphaFoldDB" id="A0A0N9I9E1"/>
<dbReference type="PROSITE" id="PS51819">
    <property type="entry name" value="VOC"/>
    <property type="match status" value="1"/>
</dbReference>
<organism evidence="3 4">
    <name type="scientific">Kibdelosporangium phytohabitans</name>
    <dbReference type="NCBI Taxonomy" id="860235"/>
    <lineage>
        <taxon>Bacteria</taxon>
        <taxon>Bacillati</taxon>
        <taxon>Actinomycetota</taxon>
        <taxon>Actinomycetes</taxon>
        <taxon>Pseudonocardiales</taxon>
        <taxon>Pseudonocardiaceae</taxon>
        <taxon>Kibdelosporangium</taxon>
    </lineage>
</organism>
<dbReference type="PANTHER" id="PTHR33993">
    <property type="entry name" value="GLYOXALASE-RELATED"/>
    <property type="match status" value="1"/>
</dbReference>
<dbReference type="OrthoDB" id="9793039at2"/>